<reference evidence="1" key="1">
    <citation type="submission" date="2022-10" db="EMBL/GenBank/DDBJ databases">
        <title>Complete Genome of Trichothecium roseum strain YXFP-22015, a Plant Pathogen Isolated from Citrus.</title>
        <authorList>
            <person name="Wang Y."/>
            <person name="Zhu L."/>
        </authorList>
    </citation>
    <scope>NUCLEOTIDE SEQUENCE</scope>
    <source>
        <strain evidence="1">YXFP-22015</strain>
    </source>
</reference>
<gene>
    <name evidence="1" type="ORF">N3K66_000198</name>
</gene>
<organism evidence="1 2">
    <name type="scientific">Trichothecium roseum</name>
    <dbReference type="NCBI Taxonomy" id="47278"/>
    <lineage>
        <taxon>Eukaryota</taxon>
        <taxon>Fungi</taxon>
        <taxon>Dikarya</taxon>
        <taxon>Ascomycota</taxon>
        <taxon>Pezizomycotina</taxon>
        <taxon>Sordariomycetes</taxon>
        <taxon>Hypocreomycetidae</taxon>
        <taxon>Hypocreales</taxon>
        <taxon>Hypocreales incertae sedis</taxon>
        <taxon>Trichothecium</taxon>
    </lineage>
</organism>
<accession>A0ACC0VB97</accession>
<proteinExistence type="predicted"/>
<keyword evidence="2" id="KW-1185">Reference proteome</keyword>
<dbReference type="EMBL" id="CM047940">
    <property type="protein sequence ID" value="KAI9903669.1"/>
    <property type="molecule type" value="Genomic_DNA"/>
</dbReference>
<comment type="caution">
    <text evidence="1">The sequence shown here is derived from an EMBL/GenBank/DDBJ whole genome shotgun (WGS) entry which is preliminary data.</text>
</comment>
<evidence type="ECO:0000313" key="2">
    <source>
        <dbReference type="Proteomes" id="UP001163324"/>
    </source>
</evidence>
<sequence>MLTRQFRLLGVAAAIAVLLLVYFQRSESYDYRPVEVPKDWLHNQGSEKFVHRPYANTEPKKIPVAVAEGYVDDEDTATPQAGEVYYLYSTSASGTPAATPTSIPDQATATSGTDNVATATEPTTLVPTSTPIDDADVDWSRFAYAQYVTDGDYLCNSVMIFEALHRLGAKAERIMMYPYWMLKDPVDGQAGTPTAKLLVKARDEYDVKLIPIHVQRRDTQDGQDATWSDSYTKLLAFNQTQYDRVLSLDSDATVLAPVDELFLLPECKVAMPRAYWLLDEDPPKKVFSTQLMLLQPDADEFSRVQERVKKAGENEYDMEIVNQMYNDTARVIPHRPYGLLSGEFRGSDDSHQAYLGSSSETWDPEAIYAEAKLVHFSDWPVPKPWVEDVEGTRHDSQPECVEIGDGRKNCSGREVWNELYEDFAQRRSAICGLSLSPMY</sequence>
<protein>
    <submittedName>
        <fullName evidence="1">Uncharacterized protein</fullName>
    </submittedName>
</protein>
<name>A0ACC0VB97_9HYPO</name>
<dbReference type="Proteomes" id="UP001163324">
    <property type="component" value="Chromosome 1"/>
</dbReference>
<evidence type="ECO:0000313" key="1">
    <source>
        <dbReference type="EMBL" id="KAI9903669.1"/>
    </source>
</evidence>